<proteinExistence type="predicted"/>
<dbReference type="KEGG" id="vg:54982015"/>
<dbReference type="EMBL" id="MF403005">
    <property type="protein sequence ID" value="AUZ94750.1"/>
    <property type="molecule type" value="Genomic_DNA"/>
</dbReference>
<evidence type="ECO:0000313" key="1">
    <source>
        <dbReference type="EMBL" id="AUZ94750.1"/>
    </source>
</evidence>
<name>A0A2L0UZ16_9CAUD</name>
<keyword evidence="2" id="KW-1185">Reference proteome</keyword>
<dbReference type="RefSeq" id="YP_009791827.1">
    <property type="nucleotide sequence ID" value="NC_047845.1"/>
</dbReference>
<dbReference type="Proteomes" id="UP000223042">
    <property type="component" value="Segment"/>
</dbReference>
<organism evidence="1 2">
    <name type="scientific">Agrobacterium phage Atu_ph02</name>
    <dbReference type="NCBI Taxonomy" id="2024261"/>
    <lineage>
        <taxon>Viruses</taxon>
        <taxon>Duplodnaviria</taxon>
        <taxon>Heunggongvirae</taxon>
        <taxon>Uroviricota</taxon>
        <taxon>Caudoviricetes</taxon>
        <taxon>Autographivirales</taxon>
        <taxon>Dunnvirinae</taxon>
        <taxon>Atuphduovirus</taxon>
        <taxon>Atuphduovirus atuph02</taxon>
    </lineage>
</organism>
<reference evidence="2" key="1">
    <citation type="submission" date="2017-06" db="EMBL/GenBank/DDBJ databases">
        <authorList>
            <person name="Spollen W.G."/>
            <person name="Givan S.A."/>
            <person name="Brown P.B."/>
            <person name="Attai H."/>
        </authorList>
    </citation>
    <scope>NUCLEOTIDE SEQUENCE [LARGE SCALE GENOMIC DNA]</scope>
</reference>
<accession>A0A2L0UZ16</accession>
<evidence type="ECO:0000313" key="2">
    <source>
        <dbReference type="Proteomes" id="UP000223042"/>
    </source>
</evidence>
<dbReference type="GeneID" id="54982015"/>
<protein>
    <submittedName>
        <fullName evidence="1">Uncharacterized protein</fullName>
    </submittedName>
</protein>
<sequence length="148" mass="15829">MANLKHTQPQFRSASAKYLPDVGKSRTAYWEAEATTPQTWQVKLINVKENTTFELPANTRLHGDITIFNNSAASQAAITIGTAAAGTQVDTGATVTAATTVNREATDVGIDRTGPRTIYVESAAWQDGVHVVLNLTEYPPVPDATALS</sequence>